<protein>
    <recommendedName>
        <fullName evidence="4">Tafazzin family protein</fullName>
    </recommendedName>
</protein>
<dbReference type="EMBL" id="QGKV02002055">
    <property type="protein sequence ID" value="KAF3496916.1"/>
    <property type="molecule type" value="Genomic_DNA"/>
</dbReference>
<evidence type="ECO:0000256" key="1">
    <source>
        <dbReference type="SAM" id="MobiDB-lite"/>
    </source>
</evidence>
<evidence type="ECO:0008006" key="4">
    <source>
        <dbReference type="Google" id="ProtNLM"/>
    </source>
</evidence>
<evidence type="ECO:0000313" key="2">
    <source>
        <dbReference type="EMBL" id="KAF3496916.1"/>
    </source>
</evidence>
<keyword evidence="3" id="KW-1185">Reference proteome</keyword>
<sequence length="83" mass="9229">MDRPASSTMTRASSPGEHDRVAGRLAGELGRDTSQLARRARSVWKIPWIPTIHVIPMKPACPNDLVVHPRMTVSDFIRGQPED</sequence>
<proteinExistence type="predicted"/>
<feature type="region of interest" description="Disordered" evidence="1">
    <location>
        <begin position="1"/>
        <end position="33"/>
    </location>
</feature>
<gene>
    <name evidence="2" type="ORF">DY000_02052779</name>
</gene>
<organism evidence="2 3">
    <name type="scientific">Brassica cretica</name>
    <name type="common">Mustard</name>
    <dbReference type="NCBI Taxonomy" id="69181"/>
    <lineage>
        <taxon>Eukaryota</taxon>
        <taxon>Viridiplantae</taxon>
        <taxon>Streptophyta</taxon>
        <taxon>Embryophyta</taxon>
        <taxon>Tracheophyta</taxon>
        <taxon>Spermatophyta</taxon>
        <taxon>Magnoliopsida</taxon>
        <taxon>eudicotyledons</taxon>
        <taxon>Gunneridae</taxon>
        <taxon>Pentapetalae</taxon>
        <taxon>rosids</taxon>
        <taxon>malvids</taxon>
        <taxon>Brassicales</taxon>
        <taxon>Brassicaceae</taxon>
        <taxon>Brassiceae</taxon>
        <taxon>Brassica</taxon>
    </lineage>
</organism>
<feature type="compositionally biased region" description="Polar residues" evidence="1">
    <location>
        <begin position="1"/>
        <end position="13"/>
    </location>
</feature>
<reference evidence="2 3" key="1">
    <citation type="journal article" date="2020" name="BMC Genomics">
        <title>Intraspecific diversification of the crop wild relative Brassica cretica Lam. using demographic model selection.</title>
        <authorList>
            <person name="Kioukis A."/>
            <person name="Michalopoulou V.A."/>
            <person name="Briers L."/>
            <person name="Pirintsos S."/>
            <person name="Studholme D.J."/>
            <person name="Pavlidis P."/>
            <person name="Sarris P.F."/>
        </authorList>
    </citation>
    <scope>NUCLEOTIDE SEQUENCE [LARGE SCALE GENOMIC DNA]</scope>
    <source>
        <strain evidence="3">cv. PFS-1207/04</strain>
    </source>
</reference>
<accession>A0ABQ7AGS9</accession>
<dbReference type="Proteomes" id="UP000266723">
    <property type="component" value="Unassembled WGS sequence"/>
</dbReference>
<name>A0ABQ7AGS9_BRACR</name>
<comment type="caution">
    <text evidence="2">The sequence shown here is derived from an EMBL/GenBank/DDBJ whole genome shotgun (WGS) entry which is preliminary data.</text>
</comment>
<evidence type="ECO:0000313" key="3">
    <source>
        <dbReference type="Proteomes" id="UP000266723"/>
    </source>
</evidence>